<evidence type="ECO:0000313" key="5">
    <source>
        <dbReference type="Proteomes" id="UP001281003"/>
    </source>
</evidence>
<dbReference type="Pfam" id="PF05368">
    <property type="entry name" value="NmrA"/>
    <property type="match status" value="1"/>
</dbReference>
<dbReference type="Gene3D" id="3.90.25.10">
    <property type="entry name" value="UDP-galactose 4-epimerase, domain 1"/>
    <property type="match status" value="1"/>
</dbReference>
<evidence type="ECO:0000256" key="2">
    <source>
        <dbReference type="ARBA" id="ARBA00023002"/>
    </source>
</evidence>
<feature type="domain" description="NmrA-like" evidence="3">
    <location>
        <begin position="11"/>
        <end position="265"/>
    </location>
</feature>
<dbReference type="Proteomes" id="UP001281003">
    <property type="component" value="Unassembled WGS sequence"/>
</dbReference>
<dbReference type="GO" id="GO:0016491">
    <property type="term" value="F:oxidoreductase activity"/>
    <property type="evidence" value="ECO:0007669"/>
    <property type="project" value="UniProtKB-KW"/>
</dbReference>
<comment type="caution">
    <text evidence="4">The sequence shown here is derived from an EMBL/GenBank/DDBJ whole genome shotgun (WGS) entry which is preliminary data.</text>
</comment>
<dbReference type="PANTHER" id="PTHR47706">
    <property type="entry name" value="NMRA-LIKE FAMILY PROTEIN"/>
    <property type="match status" value="1"/>
</dbReference>
<keyword evidence="1" id="KW-0521">NADP</keyword>
<reference evidence="4" key="2">
    <citation type="submission" date="2023-07" db="EMBL/GenBank/DDBJ databases">
        <authorList>
            <consortium name="Lawrence Berkeley National Laboratory"/>
            <person name="Haridas S."/>
            <person name="Hensen N."/>
            <person name="Bonometti L."/>
            <person name="Westerberg I."/>
            <person name="Brannstrom I.O."/>
            <person name="Guillou S."/>
            <person name="Cros-Aarteil S."/>
            <person name="Calhoun S."/>
            <person name="Kuo A."/>
            <person name="Mondo S."/>
            <person name="Pangilinan J."/>
            <person name="Riley R."/>
            <person name="LaButti K."/>
            <person name="Andreopoulos B."/>
            <person name="Lipzen A."/>
            <person name="Chen C."/>
            <person name="Yanf M."/>
            <person name="Daum C."/>
            <person name="Ng V."/>
            <person name="Clum A."/>
            <person name="Steindorff A."/>
            <person name="Ohm R."/>
            <person name="Martin F."/>
            <person name="Silar P."/>
            <person name="Natvig D."/>
            <person name="Lalanne C."/>
            <person name="Gautier V."/>
            <person name="Ament-velasquez S.L."/>
            <person name="Kruys A."/>
            <person name="Hutchinson M.I."/>
            <person name="Powell A.J."/>
            <person name="Barry K."/>
            <person name="Miller A.N."/>
            <person name="Grigoriev I.V."/>
            <person name="Debuchy R."/>
            <person name="Gladieux P."/>
            <person name="Thoren M.H."/>
            <person name="Johannesson H."/>
        </authorList>
    </citation>
    <scope>NUCLEOTIDE SEQUENCE</scope>
    <source>
        <strain evidence="4">FGSC 1904</strain>
    </source>
</reference>
<proteinExistence type="predicted"/>
<protein>
    <recommendedName>
        <fullName evidence="3">NmrA-like domain-containing protein</fullName>
    </recommendedName>
</protein>
<dbReference type="InterPro" id="IPR051609">
    <property type="entry name" value="NmrA/Isoflavone_reductase-like"/>
</dbReference>
<keyword evidence="5" id="KW-1185">Reference proteome</keyword>
<dbReference type="InterPro" id="IPR036291">
    <property type="entry name" value="NAD(P)-bd_dom_sf"/>
</dbReference>
<evidence type="ECO:0000313" key="4">
    <source>
        <dbReference type="EMBL" id="KAK3388251.1"/>
    </source>
</evidence>
<dbReference type="InterPro" id="IPR008030">
    <property type="entry name" value="NmrA-like"/>
</dbReference>
<organism evidence="4 5">
    <name type="scientific">Sordaria brevicollis</name>
    <dbReference type="NCBI Taxonomy" id="83679"/>
    <lineage>
        <taxon>Eukaryota</taxon>
        <taxon>Fungi</taxon>
        <taxon>Dikarya</taxon>
        <taxon>Ascomycota</taxon>
        <taxon>Pezizomycotina</taxon>
        <taxon>Sordariomycetes</taxon>
        <taxon>Sordariomycetidae</taxon>
        <taxon>Sordariales</taxon>
        <taxon>Sordariaceae</taxon>
        <taxon>Sordaria</taxon>
    </lineage>
</organism>
<evidence type="ECO:0000259" key="3">
    <source>
        <dbReference type="Pfam" id="PF05368"/>
    </source>
</evidence>
<accession>A0AAE0U2B4</accession>
<dbReference type="AlphaFoldDB" id="A0AAE0U2B4"/>
<dbReference type="InterPro" id="IPR045312">
    <property type="entry name" value="PCBER-like"/>
</dbReference>
<keyword evidence="2" id="KW-0560">Oxidoreductase</keyword>
<dbReference type="SUPFAM" id="SSF51735">
    <property type="entry name" value="NAD(P)-binding Rossmann-fold domains"/>
    <property type="match status" value="1"/>
</dbReference>
<reference evidence="4" key="1">
    <citation type="journal article" date="2023" name="Mol. Phylogenet. Evol.">
        <title>Genome-scale phylogeny and comparative genomics of the fungal order Sordariales.</title>
        <authorList>
            <person name="Hensen N."/>
            <person name="Bonometti L."/>
            <person name="Westerberg I."/>
            <person name="Brannstrom I.O."/>
            <person name="Guillou S."/>
            <person name="Cros-Aarteil S."/>
            <person name="Calhoun S."/>
            <person name="Haridas S."/>
            <person name="Kuo A."/>
            <person name="Mondo S."/>
            <person name="Pangilinan J."/>
            <person name="Riley R."/>
            <person name="LaButti K."/>
            <person name="Andreopoulos B."/>
            <person name="Lipzen A."/>
            <person name="Chen C."/>
            <person name="Yan M."/>
            <person name="Daum C."/>
            <person name="Ng V."/>
            <person name="Clum A."/>
            <person name="Steindorff A."/>
            <person name="Ohm R.A."/>
            <person name="Martin F."/>
            <person name="Silar P."/>
            <person name="Natvig D.O."/>
            <person name="Lalanne C."/>
            <person name="Gautier V."/>
            <person name="Ament-Velasquez S.L."/>
            <person name="Kruys A."/>
            <person name="Hutchinson M.I."/>
            <person name="Powell A.J."/>
            <person name="Barry K."/>
            <person name="Miller A.N."/>
            <person name="Grigoriev I.V."/>
            <person name="Debuchy R."/>
            <person name="Gladieux P."/>
            <person name="Hiltunen Thoren M."/>
            <person name="Johannesson H."/>
        </authorList>
    </citation>
    <scope>NUCLEOTIDE SEQUENCE</scope>
    <source>
        <strain evidence="4">FGSC 1904</strain>
    </source>
</reference>
<gene>
    <name evidence="4" type="ORF">B0T20DRAFT_365137</name>
</gene>
<sequence>MTSSSDFKPTNILIIGGTGTIGAYITSTLLSSPDPKPYTTLTLFTRPGFDSDPSSAKAQLITHWQSLGLRIVTGSVESFSQTDFTKVFEDGSFDTIISCLGRATLQYQPKIIDAAEASEKVKWFLPSEFGTDVEYNERSKDELTHVGKLALRKHVREKVKRLKVTYVVTGPYFDMWLYPTPGYPQAGGFEPKEKKAWIVGDGEGKVGFCTMWDVGRFVLATLLHPAQSFNKALKVQSFVVTPNQVLAEFEKQTGGTKFDVTYTPLSEIEKLETVLWDKENIDGKPQPKPQATPVTLRRIWAQGGTLYEKNDNELLEVKEEDSDTLEEGVRRYLRGGYKTETFGVRE</sequence>
<dbReference type="Gene3D" id="3.40.50.720">
    <property type="entry name" value="NAD(P)-binding Rossmann-like Domain"/>
    <property type="match status" value="1"/>
</dbReference>
<dbReference type="CDD" id="cd05259">
    <property type="entry name" value="PCBER_SDR_a"/>
    <property type="match status" value="1"/>
</dbReference>
<dbReference type="EMBL" id="JAUTDP010000016">
    <property type="protein sequence ID" value="KAK3388251.1"/>
    <property type="molecule type" value="Genomic_DNA"/>
</dbReference>
<dbReference type="PANTHER" id="PTHR47706:SF11">
    <property type="entry name" value="ISOFLAVONE REDUCTASE FAMILY PROTEIN (AFU_ORTHOLOGUE AFUA_1G12510)"/>
    <property type="match status" value="1"/>
</dbReference>
<name>A0AAE0U2B4_SORBR</name>
<evidence type="ECO:0000256" key="1">
    <source>
        <dbReference type="ARBA" id="ARBA00022857"/>
    </source>
</evidence>